<dbReference type="SUPFAM" id="SSF47807">
    <property type="entry name" value="5' to 3' exonuclease, C-terminal subdomain"/>
    <property type="match status" value="1"/>
</dbReference>
<evidence type="ECO:0000256" key="9">
    <source>
        <dbReference type="ARBA" id="ARBA00022801"/>
    </source>
</evidence>
<keyword evidence="5" id="KW-0540">Nuclease</keyword>
<sequence length="994" mass="112949">MGVHGLWKLIDSAGKPIPVETLENKVLAVDVSIWLYQLVRGFHETSGRPVHNAFLLGLFHRICKLLFYRIKPIFVFDGGVPSLKKKTIAARQKSRQKAEEINEKLRQQLLENFIKQQAIGSVIGGDFALKKILPSTKDDLFKLPPIAEAVKKEIDEGSSSSDEENYTKYGNIHDIDVKSEEFLNLPPDIRHDILTELKETRKQNSWAKVHLMPEESMEFSSFQMKRLLKRRAVQEGLEQAEDELGARGFTLNDLQTMLTEQGVDLSQRIASDNTTRYIYSTSPDPTMRQILLDGPSSAALCNKNSSDLIKEEEEISELEFGCVKDDMKEVPSEQEEPKGLTQEEILQLIKLDTSQNCPSSSAGPSTSKQAYLGICDENDVLNRVETDVQSNVNDQAVEHGKNQKEDNNRLKLDHESLPQTDSYCQDSTMLQKDSPLSYNQPKENGSKKNILHILPLTNVQHSQVLINERVSERPYRESTETVERKHSVLESKVETLSEGSSDDDGDFVDVEPSEVMVNSERKMEIIIKPNENLNDDIFADIFTAQQSVNNELIMPKDNTINTSNIKNKLDRRDENEKKIAGNLSTSEVDINDEIQKNNGKNGKPNFEAAIKHSQEVNEVLENSQKNSTLSMRTTIELSTDQLEEKIMDLENESVELLAESKKNERMAASITEQITLDAQELLQLFGIPFIVAPMEAEAQCAYLDFSGQTDGTITDDSDIWLFGANNVYKNFFEQKKFVKQFKATDIQRFYKLKRDDLIMIAMLVGSDYTVGIHGVGPVNAIEIVAHFPPKDEASTPNERLQLFREAYHSSRLNVHLQRKLKSLQFTDGFPSSEIVKAYYLPMVDNSKERFSWSQPNVEGIKQFANSKLGWDFNKTSQILKPVLDRLKQKTTQKTMHNYFNWSFDQDDLKLSKRVSKAVNIISTGVIPSPPKIFKKDNAPNQLKKQNQSFSETIVLRSKTPAQVAREKAVKKLKEYKKREEEKKLQKSKARGNKS</sequence>
<dbReference type="GO" id="GO:0005634">
    <property type="term" value="C:nucleus"/>
    <property type="evidence" value="ECO:0007669"/>
    <property type="project" value="UniProtKB-SubCell"/>
</dbReference>
<evidence type="ECO:0000256" key="11">
    <source>
        <dbReference type="ARBA" id="ARBA00023204"/>
    </source>
</evidence>
<evidence type="ECO:0000256" key="7">
    <source>
        <dbReference type="ARBA" id="ARBA00022759"/>
    </source>
</evidence>
<protein>
    <recommendedName>
        <fullName evidence="19">DNA repair protein complementing XP-G cells homolog</fullName>
    </recommendedName>
</protein>
<dbReference type="GeneID" id="106665668"/>
<dbReference type="GO" id="GO:0046872">
    <property type="term" value="F:metal ion binding"/>
    <property type="evidence" value="ECO:0007669"/>
    <property type="project" value="UniProtKB-KW"/>
</dbReference>
<dbReference type="SMART" id="SM00484">
    <property type="entry name" value="XPGI"/>
    <property type="match status" value="1"/>
</dbReference>
<feature type="coiled-coil region" evidence="13">
    <location>
        <begin position="965"/>
        <end position="992"/>
    </location>
</feature>
<feature type="coiled-coil region" evidence="13">
    <location>
        <begin position="632"/>
        <end position="659"/>
    </location>
</feature>
<dbReference type="AlphaFoldDB" id="A0A8I6RJX4"/>
<feature type="region of interest" description="Disordered" evidence="14">
    <location>
        <begin position="392"/>
        <end position="423"/>
    </location>
</feature>
<evidence type="ECO:0000256" key="6">
    <source>
        <dbReference type="ARBA" id="ARBA00022723"/>
    </source>
</evidence>
<dbReference type="GO" id="GO:0016788">
    <property type="term" value="F:hydrolase activity, acting on ester bonds"/>
    <property type="evidence" value="ECO:0007669"/>
    <property type="project" value="InterPro"/>
</dbReference>
<dbReference type="EnsemblMetazoa" id="XM_014392269.2">
    <property type="protein sequence ID" value="XP_014247755.1"/>
    <property type="gene ID" value="LOC106665668"/>
</dbReference>
<evidence type="ECO:0000313" key="17">
    <source>
        <dbReference type="EnsemblMetazoa" id="XP_014247755.1"/>
    </source>
</evidence>
<dbReference type="InterPro" id="IPR008918">
    <property type="entry name" value="HhH2"/>
</dbReference>
<organism evidence="17 18">
    <name type="scientific">Cimex lectularius</name>
    <name type="common">Bed bug</name>
    <name type="synonym">Acanthia lectularia</name>
    <dbReference type="NCBI Taxonomy" id="79782"/>
    <lineage>
        <taxon>Eukaryota</taxon>
        <taxon>Metazoa</taxon>
        <taxon>Ecdysozoa</taxon>
        <taxon>Arthropoda</taxon>
        <taxon>Hexapoda</taxon>
        <taxon>Insecta</taxon>
        <taxon>Pterygota</taxon>
        <taxon>Neoptera</taxon>
        <taxon>Paraneoptera</taxon>
        <taxon>Hemiptera</taxon>
        <taxon>Heteroptera</taxon>
        <taxon>Panheteroptera</taxon>
        <taxon>Cimicomorpha</taxon>
        <taxon>Cimicidae</taxon>
        <taxon>Cimex</taxon>
    </lineage>
</organism>
<dbReference type="InterPro" id="IPR006085">
    <property type="entry name" value="XPG_DNA_repair_N"/>
</dbReference>
<evidence type="ECO:0000259" key="15">
    <source>
        <dbReference type="SMART" id="SM00484"/>
    </source>
</evidence>
<proteinExistence type="inferred from homology"/>
<keyword evidence="10" id="KW-0460">Magnesium</keyword>
<keyword evidence="4" id="KW-0597">Phosphoprotein</keyword>
<accession>A0A8I6RJX4</accession>
<evidence type="ECO:0000256" key="3">
    <source>
        <dbReference type="ARBA" id="ARBA00005283"/>
    </source>
</evidence>
<evidence type="ECO:0000256" key="8">
    <source>
        <dbReference type="ARBA" id="ARBA00022763"/>
    </source>
</evidence>
<evidence type="ECO:0000256" key="14">
    <source>
        <dbReference type="SAM" id="MobiDB-lite"/>
    </source>
</evidence>
<keyword evidence="18" id="KW-1185">Reference proteome</keyword>
<evidence type="ECO:0000256" key="13">
    <source>
        <dbReference type="SAM" id="Coils"/>
    </source>
</evidence>
<dbReference type="CTD" id="3772069"/>
<dbReference type="InterPro" id="IPR029060">
    <property type="entry name" value="PIN-like_dom_sf"/>
</dbReference>
<dbReference type="InterPro" id="IPR036279">
    <property type="entry name" value="5-3_exonuclease_C_sf"/>
</dbReference>
<evidence type="ECO:0000256" key="12">
    <source>
        <dbReference type="ARBA" id="ARBA00023242"/>
    </source>
</evidence>
<dbReference type="InterPro" id="IPR006086">
    <property type="entry name" value="XPG-I_dom"/>
</dbReference>
<dbReference type="Gene3D" id="3.40.50.1010">
    <property type="entry name" value="5'-nuclease"/>
    <property type="match status" value="2"/>
</dbReference>
<dbReference type="PANTHER" id="PTHR16171:SF7">
    <property type="entry name" value="DNA REPAIR PROTEIN RAD2"/>
    <property type="match status" value="1"/>
</dbReference>
<dbReference type="InterPro" id="IPR001044">
    <property type="entry name" value="XPG/Rad2_eukaryotes"/>
</dbReference>
<keyword evidence="13" id="KW-0175">Coiled coil</keyword>
<evidence type="ECO:0000313" key="18">
    <source>
        <dbReference type="Proteomes" id="UP000494040"/>
    </source>
</evidence>
<dbReference type="CDD" id="cd09868">
    <property type="entry name" value="PIN_XPG_RAD2"/>
    <property type="match status" value="2"/>
</dbReference>
<dbReference type="RefSeq" id="XP_014247754.1">
    <property type="nucleotide sequence ID" value="XM_014392268.2"/>
</dbReference>
<dbReference type="PRINTS" id="PR00853">
    <property type="entry name" value="XPGRADSUPER"/>
</dbReference>
<evidence type="ECO:0000256" key="2">
    <source>
        <dbReference type="ARBA" id="ARBA00004123"/>
    </source>
</evidence>
<dbReference type="EnsemblMetazoa" id="XM_014392268.2">
    <property type="protein sequence ID" value="XP_014247754.1"/>
    <property type="gene ID" value="LOC106665668"/>
</dbReference>
<keyword evidence="6" id="KW-0479">Metal-binding</keyword>
<dbReference type="PROSITE" id="PS00842">
    <property type="entry name" value="XPG_2"/>
    <property type="match status" value="1"/>
</dbReference>
<keyword evidence="11" id="KW-0234">DNA repair</keyword>
<evidence type="ECO:0000256" key="4">
    <source>
        <dbReference type="ARBA" id="ARBA00022553"/>
    </source>
</evidence>
<comment type="cofactor">
    <cofactor evidence="1">
        <name>Mg(2+)</name>
        <dbReference type="ChEBI" id="CHEBI:18420"/>
    </cofactor>
</comment>
<evidence type="ECO:0008006" key="19">
    <source>
        <dbReference type="Google" id="ProtNLM"/>
    </source>
</evidence>
<dbReference type="OMA" id="PNSMDFS"/>
<keyword evidence="9" id="KW-0378">Hydrolase</keyword>
<evidence type="ECO:0000256" key="1">
    <source>
        <dbReference type="ARBA" id="ARBA00001946"/>
    </source>
</evidence>
<dbReference type="GO" id="GO:0003697">
    <property type="term" value="F:single-stranded DNA binding"/>
    <property type="evidence" value="ECO:0007669"/>
    <property type="project" value="InterPro"/>
</dbReference>
<dbReference type="InterPro" id="IPR019974">
    <property type="entry name" value="XPG_CS"/>
</dbReference>
<evidence type="ECO:0000256" key="5">
    <source>
        <dbReference type="ARBA" id="ARBA00022722"/>
    </source>
</evidence>
<comment type="subcellular location">
    <subcellularLocation>
        <location evidence="2">Nucleus</location>
    </subcellularLocation>
</comment>
<dbReference type="PANTHER" id="PTHR16171">
    <property type="entry name" value="DNA REPAIR PROTEIN COMPLEMENTING XP-G CELLS-RELATED"/>
    <property type="match status" value="1"/>
</dbReference>
<keyword evidence="8" id="KW-0227">DNA damage</keyword>
<dbReference type="PROSITE" id="PS00841">
    <property type="entry name" value="XPG_1"/>
    <property type="match status" value="1"/>
</dbReference>
<dbReference type="GO" id="GO:0006289">
    <property type="term" value="P:nucleotide-excision repair"/>
    <property type="evidence" value="ECO:0007669"/>
    <property type="project" value="InterPro"/>
</dbReference>
<dbReference type="SUPFAM" id="SSF88723">
    <property type="entry name" value="PIN domain-like"/>
    <property type="match status" value="1"/>
</dbReference>
<feature type="compositionally biased region" description="Basic and acidic residues" evidence="14">
    <location>
        <begin position="396"/>
        <end position="416"/>
    </location>
</feature>
<dbReference type="Gene3D" id="1.10.150.20">
    <property type="entry name" value="5' to 3' exonuclease, C-terminal subdomain"/>
    <property type="match status" value="1"/>
</dbReference>
<evidence type="ECO:0000259" key="16">
    <source>
        <dbReference type="SMART" id="SM00485"/>
    </source>
</evidence>
<dbReference type="InterPro" id="IPR006084">
    <property type="entry name" value="XPG/Rad2"/>
</dbReference>
<dbReference type="SMART" id="SM00279">
    <property type="entry name" value="HhH2"/>
    <property type="match status" value="1"/>
</dbReference>
<dbReference type="Pfam" id="PF00867">
    <property type="entry name" value="XPG_I"/>
    <property type="match status" value="1"/>
</dbReference>
<evidence type="ECO:0000256" key="10">
    <source>
        <dbReference type="ARBA" id="ARBA00022842"/>
    </source>
</evidence>
<comment type="similarity">
    <text evidence="3">Belongs to the XPG/RAD2 endonuclease family. XPG subfamily.</text>
</comment>
<reference evidence="17" key="1">
    <citation type="submission" date="2022-01" db="UniProtKB">
        <authorList>
            <consortium name="EnsemblMetazoa"/>
        </authorList>
    </citation>
    <scope>IDENTIFICATION</scope>
</reference>
<name>A0A8I6RJX4_CIMLE</name>
<keyword evidence="7" id="KW-0255">Endonuclease</keyword>
<dbReference type="SMART" id="SM00485">
    <property type="entry name" value="XPGN"/>
    <property type="match status" value="1"/>
</dbReference>
<feature type="domain" description="XPG-I" evidence="15">
    <location>
        <begin position="683"/>
        <end position="752"/>
    </location>
</feature>
<dbReference type="Proteomes" id="UP000494040">
    <property type="component" value="Unassembled WGS sequence"/>
</dbReference>
<keyword evidence="12" id="KW-0539">Nucleus</keyword>
<dbReference type="OrthoDB" id="31113at2759"/>
<feature type="domain" description="XPG N-terminal" evidence="16">
    <location>
        <begin position="1"/>
        <end position="98"/>
    </location>
</feature>
<dbReference type="RefSeq" id="XP_014247755.1">
    <property type="nucleotide sequence ID" value="XM_014392269.2"/>
</dbReference>
<dbReference type="GO" id="GO:0004520">
    <property type="term" value="F:DNA endonuclease activity"/>
    <property type="evidence" value="ECO:0007669"/>
    <property type="project" value="TreeGrafter"/>
</dbReference>
<dbReference type="PRINTS" id="PR00066">
    <property type="entry name" value="XRODRMPGMNTG"/>
</dbReference>
<dbReference type="KEGG" id="clec:106665668"/>
<dbReference type="Pfam" id="PF00752">
    <property type="entry name" value="XPG_N"/>
    <property type="match status" value="1"/>
</dbReference>